<dbReference type="GO" id="GO:0008168">
    <property type="term" value="F:methyltransferase activity"/>
    <property type="evidence" value="ECO:0007669"/>
    <property type="project" value="UniProtKB-KW"/>
</dbReference>
<dbReference type="Proteomes" id="UP000546126">
    <property type="component" value="Unassembled WGS sequence"/>
</dbReference>
<dbReference type="GO" id="GO:0032259">
    <property type="term" value="P:methylation"/>
    <property type="evidence" value="ECO:0007669"/>
    <property type="project" value="UniProtKB-KW"/>
</dbReference>
<evidence type="ECO:0000313" key="1">
    <source>
        <dbReference type="EMBL" id="NUW43442.1"/>
    </source>
</evidence>
<sequence>MPCAAICAESHSVRWADLVAGAGIFPRIGLKLITRRGGRVSDLDRVPPPGVDTRVPSVARMYDYYLGGKDNFAADREAAEKMIELGRAMGNDARQIAQANRGFLGRAVRLLAENGITQFVDIGAGLPTQDNVHQVAQRHASGSRVVYVDNDPIVLTHARALLARDPDVLALAGDLRDPDAIFDDPQVAAHVDLSRPCAVLLVAVLHFITDDAEAAKIVARIRERLAPGSYLVLSHLYEGNATDDMAHAGQSVYAGTTSGGLARRGYDQIAAYFEGLEPLPPGIVPVDAWDPHVEPGPDLDLDRPGILAGVGRVPAGD</sequence>
<dbReference type="PIRSF" id="PIRSF017393">
    <property type="entry name" value="MTase_SAV2177"/>
    <property type="match status" value="1"/>
</dbReference>
<proteinExistence type="predicted"/>
<evidence type="ECO:0000313" key="2">
    <source>
        <dbReference type="Proteomes" id="UP000546126"/>
    </source>
</evidence>
<dbReference type="InterPro" id="IPR029063">
    <property type="entry name" value="SAM-dependent_MTases_sf"/>
</dbReference>
<protein>
    <submittedName>
        <fullName evidence="1">SAM-dependent methyltransferase</fullName>
    </submittedName>
</protein>
<keyword evidence="1" id="KW-0808">Transferase</keyword>
<dbReference type="Gene3D" id="3.40.50.150">
    <property type="entry name" value="Vaccinia Virus protein VP39"/>
    <property type="match status" value="1"/>
</dbReference>
<name>A0A7Y6MD35_9ACTN</name>
<dbReference type="AlphaFoldDB" id="A0A7Y6MD35"/>
<gene>
    <name evidence="1" type="ORF">HT134_25395</name>
</gene>
<reference evidence="1 2" key="1">
    <citation type="submission" date="2020-06" db="EMBL/GenBank/DDBJ databases">
        <authorList>
            <person name="Chanama M."/>
        </authorList>
    </citation>
    <scope>NUCLEOTIDE SEQUENCE [LARGE SCALE GENOMIC DNA]</scope>
    <source>
        <strain evidence="1 2">TBRC6557</strain>
    </source>
</reference>
<keyword evidence="2" id="KW-1185">Reference proteome</keyword>
<comment type="caution">
    <text evidence="1">The sequence shown here is derived from an EMBL/GenBank/DDBJ whole genome shotgun (WGS) entry which is preliminary data.</text>
</comment>
<keyword evidence="1" id="KW-0489">Methyltransferase</keyword>
<accession>A0A7Y6MD35</accession>
<dbReference type="InterPro" id="IPR006764">
    <property type="entry name" value="SAM_dep_MeTrfase_SAV2177_type"/>
</dbReference>
<dbReference type="Pfam" id="PF04672">
    <property type="entry name" value="Methyltransf_19"/>
    <property type="match status" value="1"/>
</dbReference>
<dbReference type="SUPFAM" id="SSF53335">
    <property type="entry name" value="S-adenosyl-L-methionine-dependent methyltransferases"/>
    <property type="match status" value="1"/>
</dbReference>
<organism evidence="1 2">
    <name type="scientific">Nonomuraea rhodomycinica</name>
    <dbReference type="NCBI Taxonomy" id="1712872"/>
    <lineage>
        <taxon>Bacteria</taxon>
        <taxon>Bacillati</taxon>
        <taxon>Actinomycetota</taxon>
        <taxon>Actinomycetes</taxon>
        <taxon>Streptosporangiales</taxon>
        <taxon>Streptosporangiaceae</taxon>
        <taxon>Nonomuraea</taxon>
    </lineage>
</organism>
<dbReference type="EMBL" id="JABWGO010000006">
    <property type="protein sequence ID" value="NUW43442.1"/>
    <property type="molecule type" value="Genomic_DNA"/>
</dbReference>